<dbReference type="SUPFAM" id="SSF54427">
    <property type="entry name" value="NTF2-like"/>
    <property type="match status" value="1"/>
</dbReference>
<dbReference type="RefSeq" id="WP_287275297.1">
    <property type="nucleotide sequence ID" value="NZ_JAMYMY010000031.1"/>
</dbReference>
<evidence type="ECO:0000313" key="3">
    <source>
        <dbReference type="Proteomes" id="UP001464387"/>
    </source>
</evidence>
<comment type="caution">
    <text evidence="2">The sequence shown here is derived from an EMBL/GenBank/DDBJ whole genome shotgun (WGS) entry which is preliminary data.</text>
</comment>
<reference evidence="2 3" key="1">
    <citation type="journal article" date="2024" name="Proc. Natl. Acad. Sci. U.S.A.">
        <title>The evolutionary genomics of adaptation to stress in wild rhizobium bacteria.</title>
        <authorList>
            <person name="Kehlet-Delgado H."/>
            <person name="Montoya A.P."/>
            <person name="Jensen K.T."/>
            <person name="Wendlandt C.E."/>
            <person name="Dexheimer C."/>
            <person name="Roberts M."/>
            <person name="Torres Martinez L."/>
            <person name="Friesen M.L."/>
            <person name="Griffitts J.S."/>
            <person name="Porter S.S."/>
        </authorList>
    </citation>
    <scope>NUCLEOTIDE SEQUENCE [LARGE SCALE GENOMIC DNA]</scope>
    <source>
        <strain evidence="2 3">M0729</strain>
    </source>
</reference>
<feature type="domain" description="SnoaL-like" evidence="1">
    <location>
        <begin position="11"/>
        <end position="101"/>
    </location>
</feature>
<accession>A0ABV1Y941</accession>
<sequence length="123" mass="13271">MKQTAPLDIATRFTTAWTSHDLEKAASYVAEDVVFDGPMQQSTGKEPYLKGLTKLSQDVTGIRMIAAFGDDRQALLMYDLMTKSSGALSCAKHLTVSDGKIHSDKLTFDSKKLGSGKPKANGS</sequence>
<dbReference type="Pfam" id="PF12680">
    <property type="entry name" value="SnoaL_2"/>
    <property type="match status" value="1"/>
</dbReference>
<protein>
    <submittedName>
        <fullName evidence="2">Nuclear transport factor 2 family protein</fullName>
    </submittedName>
</protein>
<evidence type="ECO:0000313" key="2">
    <source>
        <dbReference type="EMBL" id="MER8931625.1"/>
    </source>
</evidence>
<gene>
    <name evidence="2" type="ORF">NKI33_01405</name>
</gene>
<dbReference type="Gene3D" id="3.10.450.50">
    <property type="match status" value="1"/>
</dbReference>
<proteinExistence type="predicted"/>
<organism evidence="2 3">
    <name type="scientific">Mesorhizobium opportunistum</name>
    <dbReference type="NCBI Taxonomy" id="593909"/>
    <lineage>
        <taxon>Bacteria</taxon>
        <taxon>Pseudomonadati</taxon>
        <taxon>Pseudomonadota</taxon>
        <taxon>Alphaproteobacteria</taxon>
        <taxon>Hyphomicrobiales</taxon>
        <taxon>Phyllobacteriaceae</taxon>
        <taxon>Mesorhizobium</taxon>
    </lineage>
</organism>
<dbReference type="EMBL" id="JAMYPJ010000001">
    <property type="protein sequence ID" value="MER8931625.1"/>
    <property type="molecule type" value="Genomic_DNA"/>
</dbReference>
<keyword evidence="3" id="KW-1185">Reference proteome</keyword>
<evidence type="ECO:0000259" key="1">
    <source>
        <dbReference type="Pfam" id="PF12680"/>
    </source>
</evidence>
<name>A0ABV1Y941_9HYPH</name>
<dbReference type="Proteomes" id="UP001464387">
    <property type="component" value="Unassembled WGS sequence"/>
</dbReference>
<dbReference type="InterPro" id="IPR032710">
    <property type="entry name" value="NTF2-like_dom_sf"/>
</dbReference>
<dbReference type="InterPro" id="IPR037401">
    <property type="entry name" value="SnoaL-like"/>
</dbReference>